<dbReference type="EnsemblPlants" id="Pp3c23_7330V3.1">
    <property type="protein sequence ID" value="Pp3c23_7330V3.1"/>
    <property type="gene ID" value="Pp3c23_7330"/>
</dbReference>
<reference evidence="1 3" key="2">
    <citation type="journal article" date="2018" name="Plant J.">
        <title>The Physcomitrella patens chromosome-scale assembly reveals moss genome structure and evolution.</title>
        <authorList>
            <person name="Lang D."/>
            <person name="Ullrich K.K."/>
            <person name="Murat F."/>
            <person name="Fuchs J."/>
            <person name="Jenkins J."/>
            <person name="Haas F.B."/>
            <person name="Piednoel M."/>
            <person name="Gundlach H."/>
            <person name="Van Bel M."/>
            <person name="Meyberg R."/>
            <person name="Vives C."/>
            <person name="Morata J."/>
            <person name="Symeonidi A."/>
            <person name="Hiss M."/>
            <person name="Muchero W."/>
            <person name="Kamisugi Y."/>
            <person name="Saleh O."/>
            <person name="Blanc G."/>
            <person name="Decker E.L."/>
            <person name="van Gessel N."/>
            <person name="Grimwood J."/>
            <person name="Hayes R.D."/>
            <person name="Graham S.W."/>
            <person name="Gunter L.E."/>
            <person name="McDaniel S.F."/>
            <person name="Hoernstein S.N.W."/>
            <person name="Larsson A."/>
            <person name="Li F.W."/>
            <person name="Perroud P.F."/>
            <person name="Phillips J."/>
            <person name="Ranjan P."/>
            <person name="Rokshar D.S."/>
            <person name="Rothfels C.J."/>
            <person name="Schneider L."/>
            <person name="Shu S."/>
            <person name="Stevenson D.W."/>
            <person name="Thummler F."/>
            <person name="Tillich M."/>
            <person name="Villarreal Aguilar J.C."/>
            <person name="Widiez T."/>
            <person name="Wong G.K."/>
            <person name="Wymore A."/>
            <person name="Zhang Y."/>
            <person name="Zimmer A.D."/>
            <person name="Quatrano R.S."/>
            <person name="Mayer K.F.X."/>
            <person name="Goodstein D."/>
            <person name="Casacuberta J.M."/>
            <person name="Vandepoele K."/>
            <person name="Reski R."/>
            <person name="Cuming A.C."/>
            <person name="Tuskan G.A."/>
            <person name="Maumus F."/>
            <person name="Salse J."/>
            <person name="Schmutz J."/>
            <person name="Rensing S.A."/>
        </authorList>
    </citation>
    <scope>NUCLEOTIDE SEQUENCE [LARGE SCALE GENOMIC DNA]</scope>
    <source>
        <strain evidence="2 3">cv. Gransden 2004</strain>
    </source>
</reference>
<evidence type="ECO:0000313" key="3">
    <source>
        <dbReference type="Proteomes" id="UP000006727"/>
    </source>
</evidence>
<dbReference type="Gramene" id="Pp3c23_7330V3.1">
    <property type="protein sequence ID" value="Pp3c23_7330V3.1"/>
    <property type="gene ID" value="Pp3c23_7330"/>
</dbReference>
<gene>
    <name evidence="1" type="ORF">PHYPA_027721</name>
</gene>
<name>A0A2K1IIC3_PHYPA</name>
<reference evidence="2" key="3">
    <citation type="submission" date="2020-12" db="UniProtKB">
        <authorList>
            <consortium name="EnsemblPlants"/>
        </authorList>
    </citation>
    <scope>IDENTIFICATION</scope>
</reference>
<reference evidence="1 3" key="1">
    <citation type="journal article" date="2008" name="Science">
        <title>The Physcomitrella genome reveals evolutionary insights into the conquest of land by plants.</title>
        <authorList>
            <person name="Rensing S."/>
            <person name="Lang D."/>
            <person name="Zimmer A."/>
            <person name="Terry A."/>
            <person name="Salamov A."/>
            <person name="Shapiro H."/>
            <person name="Nishiyama T."/>
            <person name="Perroud P.-F."/>
            <person name="Lindquist E."/>
            <person name="Kamisugi Y."/>
            <person name="Tanahashi T."/>
            <person name="Sakakibara K."/>
            <person name="Fujita T."/>
            <person name="Oishi K."/>
            <person name="Shin-I T."/>
            <person name="Kuroki Y."/>
            <person name="Toyoda A."/>
            <person name="Suzuki Y."/>
            <person name="Hashimoto A."/>
            <person name="Yamaguchi K."/>
            <person name="Sugano A."/>
            <person name="Kohara Y."/>
            <person name="Fujiyama A."/>
            <person name="Anterola A."/>
            <person name="Aoki S."/>
            <person name="Ashton N."/>
            <person name="Barbazuk W.B."/>
            <person name="Barker E."/>
            <person name="Bennetzen J."/>
            <person name="Bezanilla M."/>
            <person name="Blankenship R."/>
            <person name="Cho S.H."/>
            <person name="Dutcher S."/>
            <person name="Estelle M."/>
            <person name="Fawcett J.A."/>
            <person name="Gundlach H."/>
            <person name="Hanada K."/>
            <person name="Heyl A."/>
            <person name="Hicks K.A."/>
            <person name="Hugh J."/>
            <person name="Lohr M."/>
            <person name="Mayer K."/>
            <person name="Melkozernov A."/>
            <person name="Murata T."/>
            <person name="Nelson D."/>
            <person name="Pils B."/>
            <person name="Prigge M."/>
            <person name="Reiss B."/>
            <person name="Renner T."/>
            <person name="Rombauts S."/>
            <person name="Rushton P."/>
            <person name="Sanderfoot A."/>
            <person name="Schween G."/>
            <person name="Shiu S.-H."/>
            <person name="Stueber K."/>
            <person name="Theodoulou F.L."/>
            <person name="Tu H."/>
            <person name="Van de Peer Y."/>
            <person name="Verrier P.J."/>
            <person name="Waters E."/>
            <person name="Wood A."/>
            <person name="Yang L."/>
            <person name="Cove D."/>
            <person name="Cuming A."/>
            <person name="Hasebe M."/>
            <person name="Lucas S."/>
            <person name="Mishler D.B."/>
            <person name="Reski R."/>
            <person name="Grigoriev I."/>
            <person name="Quatrano R.S."/>
            <person name="Boore J.L."/>
        </authorList>
    </citation>
    <scope>NUCLEOTIDE SEQUENCE [LARGE SCALE GENOMIC DNA]</scope>
    <source>
        <strain evidence="2 3">cv. Gransden 2004</strain>
    </source>
</reference>
<evidence type="ECO:0000313" key="2">
    <source>
        <dbReference type="EnsemblPlants" id="Pp3c23_7330V3.1"/>
    </source>
</evidence>
<sequence>MVQMATIESSSASAENQCLCARVSPSTGLCKWRAGEHVTVISTQCRFTKGIAKLKKSWNTTKARADATVHTALWAMAKLMVHSGARKQSQEENDAAEDTKILPFSQPIIKIPLQMHLLHLSLLLFLPPNHIRLEVASFPGKLAFIIFESAIHHNQVVYKK</sequence>
<organism evidence="1">
    <name type="scientific">Physcomitrium patens</name>
    <name type="common">Spreading-leaved earth moss</name>
    <name type="synonym">Physcomitrella patens</name>
    <dbReference type="NCBI Taxonomy" id="3218"/>
    <lineage>
        <taxon>Eukaryota</taxon>
        <taxon>Viridiplantae</taxon>
        <taxon>Streptophyta</taxon>
        <taxon>Embryophyta</taxon>
        <taxon>Bryophyta</taxon>
        <taxon>Bryophytina</taxon>
        <taxon>Bryopsida</taxon>
        <taxon>Funariidae</taxon>
        <taxon>Funariales</taxon>
        <taxon>Funariaceae</taxon>
        <taxon>Physcomitrium</taxon>
    </lineage>
</organism>
<keyword evidence="3" id="KW-1185">Reference proteome</keyword>
<dbReference type="PaxDb" id="3218-PP1S10_286V6.1"/>
<protein>
    <submittedName>
        <fullName evidence="1 2">Uncharacterized protein</fullName>
    </submittedName>
</protein>
<evidence type="ECO:0000313" key="1">
    <source>
        <dbReference type="EMBL" id="PNR29029.1"/>
    </source>
</evidence>
<dbReference type="AlphaFoldDB" id="A0A2K1IIC3"/>
<accession>A0A2K1IIC3</accession>
<dbReference type="Proteomes" id="UP000006727">
    <property type="component" value="Chromosome 23"/>
</dbReference>
<dbReference type="EMBL" id="ABEU02000023">
    <property type="protein sequence ID" value="PNR29029.1"/>
    <property type="molecule type" value="Genomic_DNA"/>
</dbReference>
<dbReference type="InParanoid" id="A0A2K1IIC3"/>
<proteinExistence type="predicted"/>